<sequence>MSQFRRASSKGPLIVLTPEEKRVYGQLFQLADVDKKGVIEGQHAVKFFSTSGLSPSILSEIWQIADSENLGYLTQQSFSVSVKLIAQAIKLEMYSRNRNYPLTNSARFAMYFVQNAMNGSIKNLPSVLPDGFYDMASGTTANAPTFPTSPQPPSRKISGVVDAPISPITQDYSWDVTPDDKATYDKYFNSLDGISNKGYLTGDEAASFFMKSRLTPNVLAQIWDLADIRKSGSLNRDEFAVAMHLMVKKMNGAILPATLPPSLIPPSMRSIP</sequence>
<organism evidence="1 2">
    <name type="scientific">Racocetra persica</name>
    <dbReference type="NCBI Taxonomy" id="160502"/>
    <lineage>
        <taxon>Eukaryota</taxon>
        <taxon>Fungi</taxon>
        <taxon>Fungi incertae sedis</taxon>
        <taxon>Mucoromycota</taxon>
        <taxon>Glomeromycotina</taxon>
        <taxon>Glomeromycetes</taxon>
        <taxon>Diversisporales</taxon>
        <taxon>Gigasporaceae</taxon>
        <taxon>Racocetra</taxon>
    </lineage>
</organism>
<evidence type="ECO:0000313" key="1">
    <source>
        <dbReference type="EMBL" id="CAG8790528.1"/>
    </source>
</evidence>
<keyword evidence="2" id="KW-1185">Reference proteome</keyword>
<reference evidence="1" key="1">
    <citation type="submission" date="2021-06" db="EMBL/GenBank/DDBJ databases">
        <authorList>
            <person name="Kallberg Y."/>
            <person name="Tangrot J."/>
            <person name="Rosling A."/>
        </authorList>
    </citation>
    <scope>NUCLEOTIDE SEQUENCE</scope>
    <source>
        <strain evidence="1">MA461A</strain>
    </source>
</reference>
<gene>
    <name evidence="1" type="ORF">RPERSI_LOCUS19065</name>
</gene>
<dbReference type="Proteomes" id="UP000789920">
    <property type="component" value="Unassembled WGS sequence"/>
</dbReference>
<proteinExistence type="predicted"/>
<evidence type="ECO:0000313" key="2">
    <source>
        <dbReference type="Proteomes" id="UP000789920"/>
    </source>
</evidence>
<protein>
    <submittedName>
        <fullName evidence="1">24351_t:CDS:1</fullName>
    </submittedName>
</protein>
<dbReference type="EMBL" id="CAJVQC010051569">
    <property type="protein sequence ID" value="CAG8790528.1"/>
    <property type="molecule type" value="Genomic_DNA"/>
</dbReference>
<accession>A0ACA9RFD9</accession>
<feature type="non-terminal residue" evidence="1">
    <location>
        <position position="272"/>
    </location>
</feature>
<name>A0ACA9RFD9_9GLOM</name>
<comment type="caution">
    <text evidence="1">The sequence shown here is derived from an EMBL/GenBank/DDBJ whole genome shotgun (WGS) entry which is preliminary data.</text>
</comment>